<organism evidence="2 3">
    <name type="scientific">Portunus trituberculatus</name>
    <name type="common">Swimming crab</name>
    <name type="synonym">Neptunus trituberculatus</name>
    <dbReference type="NCBI Taxonomy" id="210409"/>
    <lineage>
        <taxon>Eukaryota</taxon>
        <taxon>Metazoa</taxon>
        <taxon>Ecdysozoa</taxon>
        <taxon>Arthropoda</taxon>
        <taxon>Crustacea</taxon>
        <taxon>Multicrustacea</taxon>
        <taxon>Malacostraca</taxon>
        <taxon>Eumalacostraca</taxon>
        <taxon>Eucarida</taxon>
        <taxon>Decapoda</taxon>
        <taxon>Pleocyemata</taxon>
        <taxon>Brachyura</taxon>
        <taxon>Eubrachyura</taxon>
        <taxon>Portunoidea</taxon>
        <taxon>Portunidae</taxon>
        <taxon>Portuninae</taxon>
        <taxon>Portunus</taxon>
    </lineage>
</organism>
<keyword evidence="1" id="KW-0812">Transmembrane</keyword>
<dbReference type="OrthoDB" id="10262359at2759"/>
<reference evidence="2 3" key="1">
    <citation type="submission" date="2019-05" db="EMBL/GenBank/DDBJ databases">
        <title>Another draft genome of Portunus trituberculatus and its Hox gene families provides insights of decapod evolution.</title>
        <authorList>
            <person name="Jeong J.-H."/>
            <person name="Song I."/>
            <person name="Kim S."/>
            <person name="Choi T."/>
            <person name="Kim D."/>
            <person name="Ryu S."/>
            <person name="Kim W."/>
        </authorList>
    </citation>
    <scope>NUCLEOTIDE SEQUENCE [LARGE SCALE GENOMIC DNA]</scope>
    <source>
        <tissue evidence="2">Muscle</tissue>
    </source>
</reference>
<keyword evidence="1" id="KW-0472">Membrane</keyword>
<evidence type="ECO:0000313" key="2">
    <source>
        <dbReference type="EMBL" id="MPC12155.1"/>
    </source>
</evidence>
<sequence>MQALIWYTTFFGFAGVGIVRDFFRIPEYVRDINESNQYVEQLTSKMKKYKKLYKRLISPFVAVRQKSCKFSFFNVYKRQRAYRERRQQQEWRAERLLQ</sequence>
<dbReference type="PANTHER" id="PTHR44733">
    <property type="entry name" value="DNAJ HOMOLOG SUBFAMILY C MEMBER 22"/>
    <property type="match status" value="1"/>
</dbReference>
<dbReference type="PANTHER" id="PTHR44733:SF1">
    <property type="entry name" value="DNAJ HOMOLOG SUBFAMILY C MEMBER 22"/>
    <property type="match status" value="1"/>
</dbReference>
<comment type="caution">
    <text evidence="2">The sequence shown here is derived from an EMBL/GenBank/DDBJ whole genome shotgun (WGS) entry which is preliminary data.</text>
</comment>
<feature type="transmembrane region" description="Helical" evidence="1">
    <location>
        <begin position="6"/>
        <end position="23"/>
    </location>
</feature>
<protein>
    <submittedName>
        <fullName evidence="2">Uncharacterized protein</fullName>
    </submittedName>
</protein>
<evidence type="ECO:0000256" key="1">
    <source>
        <dbReference type="SAM" id="Phobius"/>
    </source>
</evidence>
<keyword evidence="1" id="KW-1133">Transmembrane helix</keyword>
<dbReference type="GO" id="GO:0016020">
    <property type="term" value="C:membrane"/>
    <property type="evidence" value="ECO:0007669"/>
    <property type="project" value="TreeGrafter"/>
</dbReference>
<keyword evidence="3" id="KW-1185">Reference proteome</keyword>
<gene>
    <name evidence="2" type="ORF">E2C01_004833</name>
</gene>
<evidence type="ECO:0000313" key="3">
    <source>
        <dbReference type="Proteomes" id="UP000324222"/>
    </source>
</evidence>
<dbReference type="EMBL" id="VSRR010000200">
    <property type="protein sequence ID" value="MPC12155.1"/>
    <property type="molecule type" value="Genomic_DNA"/>
</dbReference>
<dbReference type="AlphaFoldDB" id="A0A5B7CSE5"/>
<accession>A0A5B7CSE5</accession>
<dbReference type="Proteomes" id="UP000324222">
    <property type="component" value="Unassembled WGS sequence"/>
</dbReference>
<name>A0A5B7CSE5_PORTR</name>
<proteinExistence type="predicted"/>